<dbReference type="Gene3D" id="3.40.50.150">
    <property type="entry name" value="Vaccinia Virus protein VP39"/>
    <property type="match status" value="1"/>
</dbReference>
<sequence>MMSEPNPTSSITEDAAATPANTGPAHVPIEAEEIGSDADSAFGDDSQSWTTSIKSSIMNYKYENGRRYHAFKDGSYFLPNDEDEMDRLDLFHHLLTLAIGDKLHLAPIGDNPQRILDLGTGTGIWAMDMGDLYPSAEILGNDLSPIQPTLVPPNVKFEVDDMEKEWVYSSKFDLIHARYLAGSLKDWPGLMEQAYKFTKPGGWVEFQDFDMRFYTTNGEFYRGCPSDVWTEKVIEGITKFGLVAEPGPKLEQWVRDAGFINVHHELIPIPVGRWPKDPKKKEIGMFDLYQFLDGLEAISLRVLTTALNWKPEEVQVLLANVRKDLKNPRFQAQHNYHVVWAQKALTAT</sequence>
<protein>
    <submittedName>
        <fullName evidence="2">S-adenosyl-L-methionine-dependent methyltransferase</fullName>
    </submittedName>
</protein>
<dbReference type="PANTHER" id="PTHR43591:SF10">
    <property type="entry name" value="ABC TRANSMEMBRANE TYPE-1 DOMAIN-CONTAINING PROTEIN-RELATED"/>
    <property type="match status" value="1"/>
</dbReference>
<accession>A0A9P4VVA9</accession>
<keyword evidence="2" id="KW-0808">Transferase</keyword>
<dbReference type="SUPFAM" id="SSF53335">
    <property type="entry name" value="S-adenosyl-L-methionine-dependent methyltransferases"/>
    <property type="match status" value="1"/>
</dbReference>
<dbReference type="InterPro" id="IPR029063">
    <property type="entry name" value="SAM-dependent_MTases_sf"/>
</dbReference>
<evidence type="ECO:0000313" key="3">
    <source>
        <dbReference type="Proteomes" id="UP000799429"/>
    </source>
</evidence>
<dbReference type="AlphaFoldDB" id="A0A9P4VVA9"/>
<dbReference type="GO" id="GO:0032259">
    <property type="term" value="P:methylation"/>
    <property type="evidence" value="ECO:0007669"/>
    <property type="project" value="UniProtKB-KW"/>
</dbReference>
<keyword evidence="2" id="KW-0489">Methyltransferase</keyword>
<name>A0A9P4VVA9_9PEZI</name>
<organism evidence="2 3">
    <name type="scientific">Patellaria atrata CBS 101060</name>
    <dbReference type="NCBI Taxonomy" id="1346257"/>
    <lineage>
        <taxon>Eukaryota</taxon>
        <taxon>Fungi</taxon>
        <taxon>Dikarya</taxon>
        <taxon>Ascomycota</taxon>
        <taxon>Pezizomycotina</taxon>
        <taxon>Dothideomycetes</taxon>
        <taxon>Dothideomycetes incertae sedis</taxon>
        <taxon>Patellariales</taxon>
        <taxon>Patellariaceae</taxon>
        <taxon>Patellaria</taxon>
    </lineage>
</organism>
<reference evidence="2" key="1">
    <citation type="journal article" date="2020" name="Stud. Mycol.">
        <title>101 Dothideomycetes genomes: a test case for predicting lifestyles and emergence of pathogens.</title>
        <authorList>
            <person name="Haridas S."/>
            <person name="Albert R."/>
            <person name="Binder M."/>
            <person name="Bloem J."/>
            <person name="Labutti K."/>
            <person name="Salamov A."/>
            <person name="Andreopoulos B."/>
            <person name="Baker S."/>
            <person name="Barry K."/>
            <person name="Bills G."/>
            <person name="Bluhm B."/>
            <person name="Cannon C."/>
            <person name="Castanera R."/>
            <person name="Culley D."/>
            <person name="Daum C."/>
            <person name="Ezra D."/>
            <person name="Gonzalez J."/>
            <person name="Henrissat B."/>
            <person name="Kuo A."/>
            <person name="Liang C."/>
            <person name="Lipzen A."/>
            <person name="Lutzoni F."/>
            <person name="Magnuson J."/>
            <person name="Mondo S."/>
            <person name="Nolan M."/>
            <person name="Ohm R."/>
            <person name="Pangilinan J."/>
            <person name="Park H.-J."/>
            <person name="Ramirez L."/>
            <person name="Alfaro M."/>
            <person name="Sun H."/>
            <person name="Tritt A."/>
            <person name="Yoshinaga Y."/>
            <person name="Zwiers L.-H."/>
            <person name="Turgeon B."/>
            <person name="Goodwin S."/>
            <person name="Spatafora J."/>
            <person name="Crous P."/>
            <person name="Grigoriev I."/>
        </authorList>
    </citation>
    <scope>NUCLEOTIDE SEQUENCE</scope>
    <source>
        <strain evidence="2">CBS 101060</strain>
    </source>
</reference>
<keyword evidence="3" id="KW-1185">Reference proteome</keyword>
<dbReference type="CDD" id="cd02440">
    <property type="entry name" value="AdoMet_MTases"/>
    <property type="match status" value="1"/>
</dbReference>
<evidence type="ECO:0000256" key="1">
    <source>
        <dbReference type="SAM" id="MobiDB-lite"/>
    </source>
</evidence>
<dbReference type="OrthoDB" id="2013972at2759"/>
<gene>
    <name evidence="2" type="ORF">M501DRAFT_965593</name>
</gene>
<dbReference type="Pfam" id="PF13489">
    <property type="entry name" value="Methyltransf_23"/>
    <property type="match status" value="1"/>
</dbReference>
<dbReference type="PANTHER" id="PTHR43591">
    <property type="entry name" value="METHYLTRANSFERASE"/>
    <property type="match status" value="1"/>
</dbReference>
<dbReference type="GO" id="GO:0008168">
    <property type="term" value="F:methyltransferase activity"/>
    <property type="evidence" value="ECO:0007669"/>
    <property type="project" value="UniProtKB-KW"/>
</dbReference>
<feature type="compositionally biased region" description="Polar residues" evidence="1">
    <location>
        <begin position="1"/>
        <end position="12"/>
    </location>
</feature>
<evidence type="ECO:0000313" key="2">
    <source>
        <dbReference type="EMBL" id="KAF2842832.1"/>
    </source>
</evidence>
<comment type="caution">
    <text evidence="2">The sequence shown here is derived from an EMBL/GenBank/DDBJ whole genome shotgun (WGS) entry which is preliminary data.</text>
</comment>
<dbReference type="Proteomes" id="UP000799429">
    <property type="component" value="Unassembled WGS sequence"/>
</dbReference>
<dbReference type="EMBL" id="MU006089">
    <property type="protein sequence ID" value="KAF2842832.1"/>
    <property type="molecule type" value="Genomic_DNA"/>
</dbReference>
<feature type="region of interest" description="Disordered" evidence="1">
    <location>
        <begin position="1"/>
        <end position="28"/>
    </location>
</feature>
<proteinExistence type="predicted"/>